<name>A0A1G1XR65_9BACT</name>
<dbReference type="PROSITE" id="PS50894">
    <property type="entry name" value="HPT"/>
    <property type="match status" value="1"/>
</dbReference>
<proteinExistence type="predicted"/>
<accession>A0A1G1XR65</accession>
<comment type="caution">
    <text evidence="3">The sequence shown here is derived from an EMBL/GenBank/DDBJ whole genome shotgun (WGS) entry which is preliminary data.</text>
</comment>
<feature type="modified residue" description="Phosphohistidine" evidence="1">
    <location>
        <position position="103"/>
    </location>
</feature>
<dbReference type="CDD" id="cd00088">
    <property type="entry name" value="HPT"/>
    <property type="match status" value="1"/>
</dbReference>
<protein>
    <recommendedName>
        <fullName evidence="2">HPt domain-containing protein</fullName>
    </recommendedName>
</protein>
<dbReference type="InterPro" id="IPR036641">
    <property type="entry name" value="HPT_dom_sf"/>
</dbReference>
<dbReference type="Gene3D" id="1.20.120.160">
    <property type="entry name" value="HPT domain"/>
    <property type="match status" value="1"/>
</dbReference>
<dbReference type="SMART" id="SM00073">
    <property type="entry name" value="HPT"/>
    <property type="match status" value="1"/>
</dbReference>
<dbReference type="GO" id="GO:0000160">
    <property type="term" value="P:phosphorelay signal transduction system"/>
    <property type="evidence" value="ECO:0007669"/>
    <property type="project" value="InterPro"/>
</dbReference>
<gene>
    <name evidence="3" type="ORF">A2Y82_00625</name>
</gene>
<evidence type="ECO:0000256" key="1">
    <source>
        <dbReference type="PROSITE-ProRule" id="PRU00110"/>
    </source>
</evidence>
<feature type="domain" description="HPt" evidence="2">
    <location>
        <begin position="50"/>
        <end position="168"/>
    </location>
</feature>
<evidence type="ECO:0000259" key="2">
    <source>
        <dbReference type="PROSITE" id="PS50894"/>
    </source>
</evidence>
<evidence type="ECO:0000313" key="3">
    <source>
        <dbReference type="EMBL" id="OGY41827.1"/>
    </source>
</evidence>
<dbReference type="Pfam" id="PF01627">
    <property type="entry name" value="Hpt"/>
    <property type="match status" value="1"/>
</dbReference>
<sequence length="303" mass="34059">MEGLWQKVELVIVKAILNFLIKIMKLPGCEKQIQALAQILKNNHGKEEIEPFRIAVPDEEFVGEAEDTLEQLKIDLDGLKGSFVTGQKDKEVEIVLRIFRNLHTLKGVASLFGFNQFSTISFTLENYFDALRMDKAKLSLESFRVIGHCLGVLKYSIITRENDQLGKIPDLDDLINQVAALPINPVKAEKGLGAKAGIDEEILNILAEYEEHRLEENIREGNSIYKIYSDFALGSFDDELANLHVQIKELGEIITSLPSSDGFDGNADKITFMILLASKKNLMEITEFLAAFNVRVVQCTDKK</sequence>
<keyword evidence="1" id="KW-0597">Phosphoprotein</keyword>
<reference evidence="3 4" key="1">
    <citation type="journal article" date="2016" name="Nat. Commun.">
        <title>Thousands of microbial genomes shed light on interconnected biogeochemical processes in an aquifer system.</title>
        <authorList>
            <person name="Anantharaman K."/>
            <person name="Brown C.T."/>
            <person name="Hug L.A."/>
            <person name="Sharon I."/>
            <person name="Castelle C.J."/>
            <person name="Probst A.J."/>
            <person name="Thomas B.C."/>
            <person name="Singh A."/>
            <person name="Wilkins M.J."/>
            <person name="Karaoz U."/>
            <person name="Brodie E.L."/>
            <person name="Williams K.H."/>
            <person name="Hubbard S.S."/>
            <person name="Banfield J.F."/>
        </authorList>
    </citation>
    <scope>NUCLEOTIDE SEQUENCE [LARGE SCALE GENOMIC DNA]</scope>
</reference>
<dbReference type="EMBL" id="MHHZ01000013">
    <property type="protein sequence ID" value="OGY41827.1"/>
    <property type="molecule type" value="Genomic_DNA"/>
</dbReference>
<evidence type="ECO:0000313" key="4">
    <source>
        <dbReference type="Proteomes" id="UP000176498"/>
    </source>
</evidence>
<dbReference type="InterPro" id="IPR008207">
    <property type="entry name" value="Sig_transdc_His_kin_Hpt_dom"/>
</dbReference>
<dbReference type="SUPFAM" id="SSF47226">
    <property type="entry name" value="Histidine-containing phosphotransfer domain, HPT domain"/>
    <property type="match status" value="1"/>
</dbReference>
<dbReference type="AlphaFoldDB" id="A0A1G1XR65"/>
<dbReference type="Proteomes" id="UP000176498">
    <property type="component" value="Unassembled WGS sequence"/>
</dbReference>
<organism evidence="3 4">
    <name type="scientific">Candidatus Buchananbacteria bacterium RBG_13_36_9</name>
    <dbReference type="NCBI Taxonomy" id="1797530"/>
    <lineage>
        <taxon>Bacteria</taxon>
        <taxon>Candidatus Buchananiibacteriota</taxon>
    </lineage>
</organism>